<name>A0A8H6I227_9AGAR</name>
<evidence type="ECO:0000313" key="2">
    <source>
        <dbReference type="Proteomes" id="UP000521943"/>
    </source>
</evidence>
<accession>A0A8H6I227</accession>
<evidence type="ECO:0000313" key="1">
    <source>
        <dbReference type="EMBL" id="KAF6755956.1"/>
    </source>
</evidence>
<reference evidence="1 2" key="1">
    <citation type="submission" date="2020-07" db="EMBL/GenBank/DDBJ databases">
        <title>Comparative genomics of pyrophilous fungi reveals a link between fire events and developmental genes.</title>
        <authorList>
            <consortium name="DOE Joint Genome Institute"/>
            <person name="Steindorff A.S."/>
            <person name="Carver A."/>
            <person name="Calhoun S."/>
            <person name="Stillman K."/>
            <person name="Liu H."/>
            <person name="Lipzen A."/>
            <person name="Pangilinan J."/>
            <person name="Labutti K."/>
            <person name="Bruns T.D."/>
            <person name="Grigoriev I.V."/>
        </authorList>
    </citation>
    <scope>NUCLEOTIDE SEQUENCE [LARGE SCALE GENOMIC DNA]</scope>
    <source>
        <strain evidence="1 2">CBS 144469</strain>
    </source>
</reference>
<dbReference type="Proteomes" id="UP000521943">
    <property type="component" value="Unassembled WGS sequence"/>
</dbReference>
<proteinExistence type="predicted"/>
<protein>
    <submittedName>
        <fullName evidence="1">Uncharacterized protein</fullName>
    </submittedName>
</protein>
<organism evidence="1 2">
    <name type="scientific">Ephemerocybe angulata</name>
    <dbReference type="NCBI Taxonomy" id="980116"/>
    <lineage>
        <taxon>Eukaryota</taxon>
        <taxon>Fungi</taxon>
        <taxon>Dikarya</taxon>
        <taxon>Basidiomycota</taxon>
        <taxon>Agaricomycotina</taxon>
        <taxon>Agaricomycetes</taxon>
        <taxon>Agaricomycetidae</taxon>
        <taxon>Agaricales</taxon>
        <taxon>Agaricineae</taxon>
        <taxon>Psathyrellaceae</taxon>
        <taxon>Ephemerocybe</taxon>
    </lineage>
</organism>
<comment type="caution">
    <text evidence="1">The sequence shown here is derived from an EMBL/GenBank/DDBJ whole genome shotgun (WGS) entry which is preliminary data.</text>
</comment>
<dbReference type="AlphaFoldDB" id="A0A8H6I227"/>
<dbReference type="EMBL" id="JACGCI010000028">
    <property type="protein sequence ID" value="KAF6755956.1"/>
    <property type="molecule type" value="Genomic_DNA"/>
</dbReference>
<keyword evidence="2" id="KW-1185">Reference proteome</keyword>
<sequence>MPFTRVAIAPMSCALVPRLLSLNHPWGRAFPSYREMAWLWEELNLRKFKRCESISLYGFTLNATGALSMAPFPGDLALTPTQLSNPESMTFGRGYLNQG</sequence>
<gene>
    <name evidence="1" type="ORF">DFP72DRAFT_305866</name>
</gene>